<gene>
    <name evidence="1" type="ORF">LNTAR_24094</name>
</gene>
<dbReference type="AlphaFoldDB" id="A6DQ07"/>
<accession>A6DQ07</accession>
<dbReference type="Proteomes" id="UP000004947">
    <property type="component" value="Unassembled WGS sequence"/>
</dbReference>
<sequence length="39" mass="4680">MKDEGALPLELPVRTCQPLTRQIEYYVLSQQNQMNRFRL</sequence>
<evidence type="ECO:0000313" key="2">
    <source>
        <dbReference type="Proteomes" id="UP000004947"/>
    </source>
</evidence>
<name>A6DQ07_9BACT</name>
<reference evidence="1 2" key="1">
    <citation type="journal article" date="2010" name="J. Bacteriol.">
        <title>Genome sequence of Lentisphaera araneosa HTCC2155T, the type species of the order Lentisphaerales in the phylum Lentisphaerae.</title>
        <authorList>
            <person name="Thrash J.C."/>
            <person name="Cho J.C."/>
            <person name="Vergin K.L."/>
            <person name="Morris R.M."/>
            <person name="Giovannoni S.J."/>
        </authorList>
    </citation>
    <scope>NUCLEOTIDE SEQUENCE [LARGE SCALE GENOMIC DNA]</scope>
    <source>
        <strain evidence="1 2">HTCC2155</strain>
    </source>
</reference>
<protein>
    <submittedName>
        <fullName evidence="1">Uncharacterized protein</fullName>
    </submittedName>
</protein>
<evidence type="ECO:0000313" key="1">
    <source>
        <dbReference type="EMBL" id="EDM26248.1"/>
    </source>
</evidence>
<dbReference type="EMBL" id="ABCK01000018">
    <property type="protein sequence ID" value="EDM26248.1"/>
    <property type="molecule type" value="Genomic_DNA"/>
</dbReference>
<organism evidence="1 2">
    <name type="scientific">Lentisphaera araneosa HTCC2155</name>
    <dbReference type="NCBI Taxonomy" id="313628"/>
    <lineage>
        <taxon>Bacteria</taxon>
        <taxon>Pseudomonadati</taxon>
        <taxon>Lentisphaerota</taxon>
        <taxon>Lentisphaeria</taxon>
        <taxon>Lentisphaerales</taxon>
        <taxon>Lentisphaeraceae</taxon>
        <taxon>Lentisphaera</taxon>
    </lineage>
</organism>
<proteinExistence type="predicted"/>
<keyword evidence="2" id="KW-1185">Reference proteome</keyword>
<comment type="caution">
    <text evidence="1">The sequence shown here is derived from an EMBL/GenBank/DDBJ whole genome shotgun (WGS) entry which is preliminary data.</text>
</comment>